<keyword evidence="2" id="KW-1185">Reference proteome</keyword>
<name>A0A1B0CM71_LUTLO</name>
<evidence type="ECO:0000313" key="1">
    <source>
        <dbReference type="EnsemblMetazoa" id="LLOJ005759-PA"/>
    </source>
</evidence>
<proteinExistence type="predicted"/>
<dbReference type="VEuPathDB" id="VectorBase:LLOJ005759"/>
<sequence length="276" mass="30698">MLRDRKGHVQNCISQAVAGANTTITFTIRHSGNVTKIEKVLKGGTFHMDFLKIESPTREVLVTIATRDGNLTRIHLAGVNKATPSVTIHQILSLSTITSTSPNTTINVMEYTKHVYLIVGTPKSTLNGSILVYKLAKGTPKFQHRQTIEGNYFTIRCNDALGMIIVGNRGSNFVSIYRVDDESEDFKLFQSIKLQSTLGMLSTFALAENQFFVIALQNDNIHIYKYNYIEGWVLICVNQYPNIESLTPFTLDGEGYLLAITSTNATAIALFSQTEH</sequence>
<accession>A0A1B0CM71</accession>
<protein>
    <submittedName>
        <fullName evidence="1">Uncharacterized protein</fullName>
    </submittedName>
</protein>
<dbReference type="EMBL" id="AJWK01018290">
    <property type="status" value="NOT_ANNOTATED_CDS"/>
    <property type="molecule type" value="Genomic_DNA"/>
</dbReference>
<dbReference type="Proteomes" id="UP000092461">
    <property type="component" value="Unassembled WGS sequence"/>
</dbReference>
<dbReference type="EnsemblMetazoa" id="LLOJ005759-RA">
    <property type="protein sequence ID" value="LLOJ005759-PA"/>
    <property type="gene ID" value="LLOJ005759"/>
</dbReference>
<reference evidence="1" key="1">
    <citation type="submission" date="2020-05" db="UniProtKB">
        <authorList>
            <consortium name="EnsemblMetazoa"/>
        </authorList>
    </citation>
    <scope>IDENTIFICATION</scope>
    <source>
        <strain evidence="1">Jacobina</strain>
    </source>
</reference>
<dbReference type="VEuPathDB" id="VectorBase:LLONM1_003826"/>
<dbReference type="SUPFAM" id="SSF50978">
    <property type="entry name" value="WD40 repeat-like"/>
    <property type="match status" value="1"/>
</dbReference>
<organism evidence="1 2">
    <name type="scientific">Lutzomyia longipalpis</name>
    <name type="common">Sand fly</name>
    <dbReference type="NCBI Taxonomy" id="7200"/>
    <lineage>
        <taxon>Eukaryota</taxon>
        <taxon>Metazoa</taxon>
        <taxon>Ecdysozoa</taxon>
        <taxon>Arthropoda</taxon>
        <taxon>Hexapoda</taxon>
        <taxon>Insecta</taxon>
        <taxon>Pterygota</taxon>
        <taxon>Neoptera</taxon>
        <taxon>Endopterygota</taxon>
        <taxon>Diptera</taxon>
        <taxon>Nematocera</taxon>
        <taxon>Psychodoidea</taxon>
        <taxon>Psychodidae</taxon>
        <taxon>Lutzomyia</taxon>
        <taxon>Lutzomyia</taxon>
    </lineage>
</organism>
<evidence type="ECO:0000313" key="2">
    <source>
        <dbReference type="Proteomes" id="UP000092461"/>
    </source>
</evidence>
<dbReference type="InterPro" id="IPR036322">
    <property type="entry name" value="WD40_repeat_dom_sf"/>
</dbReference>
<dbReference type="AlphaFoldDB" id="A0A1B0CM71"/>